<dbReference type="InterPro" id="IPR020807">
    <property type="entry name" value="PKS_DH"/>
</dbReference>
<dbReference type="SMART" id="SM00826">
    <property type="entry name" value="PKS_DH"/>
    <property type="match status" value="1"/>
</dbReference>
<evidence type="ECO:0000259" key="8">
    <source>
        <dbReference type="PROSITE" id="PS50075"/>
    </source>
</evidence>
<dbReference type="PROSITE" id="PS50075">
    <property type="entry name" value="CARRIER"/>
    <property type="match status" value="1"/>
</dbReference>
<dbReference type="InterPro" id="IPR016035">
    <property type="entry name" value="Acyl_Trfase/lysoPLipase"/>
</dbReference>
<sequence>MHSLTNLNMLSPDGQCYSFDHRGNGYSRGEGFAVLVLKRVSDAIRDNDTIRGIIRSTGCNQDGFTPSITLPNPDSQEALIRQTYRKAGLSMVPTRFFEAHGTGTSVGDPNEAKALGSSFRQVRTTQDPLWVGALKSNIGHLEGASGISGVIKAALVLEKAIIPPNTNFEKVNPKIDTEFLRIQFPVEPTPWPSKGLRRASVNSFGNAGTNAHVVLDDVRHFLEEHGLVANHLTVRDPPEQAVFEPTVVRLPLIGETSMSQNVKDKLERPKLLVLSANDEHGVQRHAKEFASHFSDLSTPLDSNYLDNLAYTLSFRRSSLLWKSFAVVKSVDALSRLDKLLSPAKKSVSSPDMAFIFTGQGAQWAGMGHELLSIDRFKHSLQTSEKFLLQLGSSWRLCEEILRTDNSRINTPELAQPICTALQIALLNLLDDFNVHPVAVIGHSSGEIAAAYSTGAISAESALSLAYYRGTLSGSLASQSDIEGTMMSVGLSETEVLLYIATIAKLFGRCNLTVACINSLKSVTISGDNDQINALKDLLDKEQIFARKLRVGIAYHSPYMLPAAEHYRSAIQGIKPGIAPRRPVAMISSVTGERVSVKDLLSADYWVSNMVSPVRFLKAMDILLSKSGQRGSKKLDLSHRNHFHIDMLVEVGPHSALQAPIHETLLSFRTTKNINYASVLLRDNSAIDSAFNALGEMLCLGHRLNMERVNNLRSNCRKYYQALPDIPGYVFDHSQRYWDESRISAQYRTGGQGKLDLLGKPVPDWNPMEARWRNHLRVSEMPWIEDHVINGALIYPGAGILVMAIEAANQVTKATDGVVGFEIKNVSFLKPLNILRDPAGIETQLVLHMAQDLPRPLGIWSEFRVFAYEQGTWRECCHGHVRAKYMQNPNEVENKMESREELDECREIDSSYSQTCTIPFEPSKFYAAMKANGLESESTFHRVVGGFYDNEMRVTGSIEPFIWPKEEYPQPHVIHPTTLDAVFQLALAGLAKGGEEATPTMIPTFLRNLYVHKTGLSFAESKEIHECAWLSINNSLFSEFGGFALTHSKDTLLVQFDDLRLTKIATTSEENASHEGFEAHQLSYHIEYKLDLTLLDPKSIDKYCRATPGLMQTEFNRYIDLIAHKDSDLNILEIDVEAREMTQDMLKTLSVYGSNGDIVQTRYSSFRFLTSSQSSLAQAEKDLGGYPAIELGLLGPQNDMGDQGLAHGSYDILLASKTAQDLEVLLKMAHTLLKNNGILVLHENTNPIKISQLSDGVFVNILEKNGFPSCELQLTCGPQSVVHIHRIEQGTPTSSVDKSVFVILDSDSPIQTQVSDAILNILSRRGVNLVSTISLEDAINIPQPHSAFFMVLLELDQDLLYSVREKSFNVLQKFFVSAHDVLWMTFAGGSTAGKPEYAMIHGLARALRNEYRDLNLTVMALDAEKELSTWQMETVARVAFRNHIENSAGGITDVELLEIDKAIYIPRVVPSIHVTTELHKRSETQHSGVTLMRDAPPLTLTIGSPGLLDTLHFVEDEIFPSPLLADEVEIHTRAIGVNFKDCLIALGQLVNAALGQECAGVVTRAGPETGFKPGDRVVLAASETFRTFARGKAWGAFRIPEHLPFTVAAAIPAQFGTAWHVIHRLARLQRGESILIHSAAGGTGQAAIQIAQAIGATVFATVGYQRKKQLLMDTYQIPEHHIFYSRSTGFSKSIRRITNGRGVDVVVNSLVGDRLLASWECVAPNGRFIEIGKKDILSDSSLPMFGFRQNVAFFGFDGSLWLQDKPDSARQDLEHMIDLFANNTLHTPQPLHIYDISETEKVFRLTQDGEISGKIVLQVTHESQVPTILRTKPSFQLHSNATFVIAGGLGGIGRATARWMVDRGARNLILLSRFGPRTSAARELIEELQSHGVRVETPACDITDFERTKEVFRQLSADMPPIKGMLQMSVITQDFLFKDLDYYRWKSAVDCKTVGSWNLHSILPQGMDFFILLGSASGLAGIRGQTNYDAGNTYEDALARFRVALGEKATSLDLGAMVDDGILAENPDLLNRVLTYGTLERITRRKFYSILDYYCNPNLPVLTPAESQVAIGLGTGGGQGLDSIDFSRQPMLQPLMLAGERKAAAVFGAKNIGMNATFKEEFAASASLDKAAEVVSQAIVQKLAKSLVVMQDASSVDYHKPLQMYGVDSLLAIELRNWIVKEMKADIAVFETQGASTLSTLSMLVAGRSAIKHHDWTAAGEKITK</sequence>
<dbReference type="InterPro" id="IPR011032">
    <property type="entry name" value="GroES-like_sf"/>
</dbReference>
<dbReference type="SMART" id="SM00829">
    <property type="entry name" value="PKS_ER"/>
    <property type="match status" value="1"/>
</dbReference>
<dbReference type="EMBL" id="JAJTJA010000008">
    <property type="protein sequence ID" value="KAH8695168.1"/>
    <property type="molecule type" value="Genomic_DNA"/>
</dbReference>
<dbReference type="Gene3D" id="1.10.1200.10">
    <property type="entry name" value="ACP-like"/>
    <property type="match status" value="1"/>
</dbReference>
<dbReference type="InterPro" id="IPR001227">
    <property type="entry name" value="Ac_transferase_dom_sf"/>
</dbReference>
<accession>A0AAD4KP59</accession>
<dbReference type="InterPro" id="IPR014030">
    <property type="entry name" value="Ketoacyl_synth_N"/>
</dbReference>
<dbReference type="Pfam" id="PF14765">
    <property type="entry name" value="PS-DH"/>
    <property type="match status" value="1"/>
</dbReference>
<dbReference type="Pfam" id="PF21089">
    <property type="entry name" value="PKS_DH_N"/>
    <property type="match status" value="1"/>
</dbReference>
<reference evidence="11" key="1">
    <citation type="submission" date="2021-12" db="EMBL/GenBank/DDBJ databases">
        <title>Convergent genome expansion in fungi linked to evolution of root-endophyte symbiosis.</title>
        <authorList>
            <consortium name="DOE Joint Genome Institute"/>
            <person name="Ke Y.-H."/>
            <person name="Bonito G."/>
            <person name="Liao H.-L."/>
            <person name="Looney B."/>
            <person name="Rojas-Flechas A."/>
            <person name="Nash J."/>
            <person name="Hameed K."/>
            <person name="Schadt C."/>
            <person name="Martin F."/>
            <person name="Crous P.W."/>
            <person name="Miettinen O."/>
            <person name="Magnuson J.K."/>
            <person name="Labbe J."/>
            <person name="Jacobson D."/>
            <person name="Doktycz M.J."/>
            <person name="Veneault-Fourrey C."/>
            <person name="Kuo A."/>
            <person name="Mondo S."/>
            <person name="Calhoun S."/>
            <person name="Riley R."/>
            <person name="Ohm R."/>
            <person name="LaButti K."/>
            <person name="Andreopoulos B."/>
            <person name="Pangilinan J."/>
            <person name="Nolan M."/>
            <person name="Tritt A."/>
            <person name="Clum A."/>
            <person name="Lipzen A."/>
            <person name="Daum C."/>
            <person name="Barry K."/>
            <person name="Grigoriev I.V."/>
            <person name="Vilgalys R."/>
        </authorList>
    </citation>
    <scope>NUCLEOTIDE SEQUENCE</scope>
    <source>
        <strain evidence="11">PMI_201</strain>
    </source>
</reference>
<evidence type="ECO:0000259" key="10">
    <source>
        <dbReference type="PROSITE" id="PS52019"/>
    </source>
</evidence>
<dbReference type="SMART" id="SM00825">
    <property type="entry name" value="PKS_KS"/>
    <property type="match status" value="1"/>
</dbReference>
<evidence type="ECO:0000256" key="5">
    <source>
        <dbReference type="ARBA" id="ARBA00023268"/>
    </source>
</evidence>
<dbReference type="GO" id="GO:0016491">
    <property type="term" value="F:oxidoreductase activity"/>
    <property type="evidence" value="ECO:0007669"/>
    <property type="project" value="InterPro"/>
</dbReference>
<dbReference type="InterPro" id="IPR014043">
    <property type="entry name" value="Acyl_transferase_dom"/>
</dbReference>
<keyword evidence="12" id="KW-1185">Reference proteome</keyword>
<dbReference type="GO" id="GO:0006633">
    <property type="term" value="P:fatty acid biosynthetic process"/>
    <property type="evidence" value="ECO:0007669"/>
    <property type="project" value="TreeGrafter"/>
</dbReference>
<feature type="active site" description="Proton acceptor; for dehydratase activity" evidence="7">
    <location>
        <position position="786"/>
    </location>
</feature>
<dbReference type="Pfam" id="PF08240">
    <property type="entry name" value="ADH_N"/>
    <property type="match status" value="1"/>
</dbReference>
<dbReference type="InterPro" id="IPR042104">
    <property type="entry name" value="PKS_dehydratase_sf"/>
</dbReference>
<dbReference type="InterPro" id="IPR036291">
    <property type="entry name" value="NAD(P)-bd_dom_sf"/>
</dbReference>
<evidence type="ECO:0000313" key="12">
    <source>
        <dbReference type="Proteomes" id="UP001201262"/>
    </source>
</evidence>
<dbReference type="InterPro" id="IPR009081">
    <property type="entry name" value="PP-bd_ACP"/>
</dbReference>
<dbReference type="GO" id="GO:0030639">
    <property type="term" value="P:polyketide biosynthetic process"/>
    <property type="evidence" value="ECO:0007669"/>
    <property type="project" value="UniProtKB-ARBA"/>
</dbReference>
<evidence type="ECO:0000256" key="1">
    <source>
        <dbReference type="ARBA" id="ARBA00022450"/>
    </source>
</evidence>
<dbReference type="Pfam" id="PF23297">
    <property type="entry name" value="ACP_SdgA_C"/>
    <property type="match status" value="1"/>
</dbReference>
<evidence type="ECO:0000256" key="3">
    <source>
        <dbReference type="ARBA" id="ARBA00022679"/>
    </source>
</evidence>
<dbReference type="GeneID" id="70241804"/>
<dbReference type="Gene3D" id="3.40.50.150">
    <property type="entry name" value="Vaccinia Virus protein VP39"/>
    <property type="match status" value="1"/>
</dbReference>
<organism evidence="11 12">
    <name type="scientific">Talaromyces proteolyticus</name>
    <dbReference type="NCBI Taxonomy" id="1131652"/>
    <lineage>
        <taxon>Eukaryota</taxon>
        <taxon>Fungi</taxon>
        <taxon>Dikarya</taxon>
        <taxon>Ascomycota</taxon>
        <taxon>Pezizomycotina</taxon>
        <taxon>Eurotiomycetes</taxon>
        <taxon>Eurotiomycetidae</taxon>
        <taxon>Eurotiales</taxon>
        <taxon>Trichocomaceae</taxon>
        <taxon>Talaromyces</taxon>
        <taxon>Talaromyces sect. Bacilispori</taxon>
    </lineage>
</organism>
<keyword evidence="6" id="KW-0012">Acyltransferase</keyword>
<protein>
    <submittedName>
        <fullName evidence="11">Polyketide synthase</fullName>
    </submittedName>
</protein>
<name>A0AAD4KP59_9EURO</name>
<dbReference type="InterPro" id="IPR057326">
    <property type="entry name" value="KR_dom"/>
</dbReference>
<dbReference type="Gene3D" id="3.40.366.10">
    <property type="entry name" value="Malonyl-Coenzyme A Acyl Carrier Protein, domain 2"/>
    <property type="match status" value="1"/>
</dbReference>
<dbReference type="SMART" id="SM00822">
    <property type="entry name" value="PKS_KR"/>
    <property type="match status" value="1"/>
</dbReference>
<dbReference type="InterPro" id="IPR049552">
    <property type="entry name" value="PKS_DH_N"/>
</dbReference>
<keyword evidence="5" id="KW-0511">Multifunctional enzyme</keyword>
<keyword evidence="1" id="KW-0596">Phosphopantetheine</keyword>
<dbReference type="CDD" id="cd00833">
    <property type="entry name" value="PKS"/>
    <property type="match status" value="1"/>
</dbReference>
<dbReference type="InterPro" id="IPR036736">
    <property type="entry name" value="ACP-like_sf"/>
</dbReference>
<evidence type="ECO:0000313" key="11">
    <source>
        <dbReference type="EMBL" id="KAH8695168.1"/>
    </source>
</evidence>
<gene>
    <name evidence="11" type="ORF">BGW36DRAFT_299281</name>
</gene>
<dbReference type="InterPro" id="IPR014031">
    <property type="entry name" value="Ketoacyl_synth_C"/>
</dbReference>
<dbReference type="SUPFAM" id="SSF52151">
    <property type="entry name" value="FabD/lysophospholipase-like"/>
    <property type="match status" value="1"/>
</dbReference>
<dbReference type="CDD" id="cd05274">
    <property type="entry name" value="KR_FAS_SDR_x"/>
    <property type="match status" value="1"/>
</dbReference>
<dbReference type="PANTHER" id="PTHR43775:SF29">
    <property type="entry name" value="ASPERFURANONE POLYKETIDE SYNTHASE AFOG-RELATED"/>
    <property type="match status" value="1"/>
</dbReference>
<evidence type="ECO:0000256" key="2">
    <source>
        <dbReference type="ARBA" id="ARBA00022553"/>
    </source>
</evidence>
<dbReference type="FunFam" id="3.40.50.720:FF:000209">
    <property type="entry name" value="Polyketide synthase Pks12"/>
    <property type="match status" value="1"/>
</dbReference>
<evidence type="ECO:0000256" key="7">
    <source>
        <dbReference type="PROSITE-ProRule" id="PRU01363"/>
    </source>
</evidence>
<feature type="domain" description="PKS/mFAS DH" evidence="10">
    <location>
        <begin position="754"/>
        <end position="1069"/>
    </location>
</feature>
<dbReference type="Gene3D" id="3.40.47.10">
    <property type="match status" value="1"/>
</dbReference>
<dbReference type="PANTHER" id="PTHR43775">
    <property type="entry name" value="FATTY ACID SYNTHASE"/>
    <property type="match status" value="1"/>
</dbReference>
<dbReference type="Pfam" id="PF08659">
    <property type="entry name" value="KR"/>
    <property type="match status" value="1"/>
</dbReference>
<dbReference type="Pfam" id="PF13602">
    <property type="entry name" value="ADH_zinc_N_2"/>
    <property type="match status" value="1"/>
</dbReference>
<dbReference type="InterPro" id="IPR006162">
    <property type="entry name" value="Ppantetheine_attach_site"/>
</dbReference>
<dbReference type="Gene3D" id="3.90.180.10">
    <property type="entry name" value="Medium-chain alcohol dehydrogenases, catalytic domain"/>
    <property type="match status" value="1"/>
</dbReference>
<dbReference type="Pfam" id="PF23114">
    <property type="entry name" value="NAD-bd_HRPKS_sdrA"/>
    <property type="match status" value="1"/>
</dbReference>
<dbReference type="SUPFAM" id="SSF51735">
    <property type="entry name" value="NAD(P)-binding Rossmann-fold domains"/>
    <property type="match status" value="2"/>
</dbReference>
<dbReference type="CDD" id="cd05195">
    <property type="entry name" value="enoyl_red"/>
    <property type="match status" value="1"/>
</dbReference>
<evidence type="ECO:0000259" key="9">
    <source>
        <dbReference type="PROSITE" id="PS52004"/>
    </source>
</evidence>
<dbReference type="PROSITE" id="PS00012">
    <property type="entry name" value="PHOSPHOPANTETHEINE"/>
    <property type="match status" value="1"/>
</dbReference>
<dbReference type="SUPFAM" id="SSF53901">
    <property type="entry name" value="Thiolase-like"/>
    <property type="match status" value="1"/>
</dbReference>
<proteinExistence type="predicted"/>
<dbReference type="RefSeq" id="XP_046070310.1">
    <property type="nucleotide sequence ID" value="XM_046211517.1"/>
</dbReference>
<keyword evidence="2" id="KW-0597">Phosphoprotein</keyword>
<dbReference type="InterPro" id="IPR013968">
    <property type="entry name" value="PKS_KR"/>
</dbReference>
<dbReference type="InterPro" id="IPR020843">
    <property type="entry name" value="ER"/>
</dbReference>
<feature type="region of interest" description="C-terminal hotdog fold" evidence="7">
    <location>
        <begin position="916"/>
        <end position="1069"/>
    </location>
</feature>
<dbReference type="InterPro" id="IPR016039">
    <property type="entry name" value="Thiolase-like"/>
</dbReference>
<dbReference type="Proteomes" id="UP001201262">
    <property type="component" value="Unassembled WGS sequence"/>
</dbReference>
<dbReference type="InterPro" id="IPR049900">
    <property type="entry name" value="PKS_mFAS_DH"/>
</dbReference>
<dbReference type="InterPro" id="IPR016036">
    <property type="entry name" value="Malonyl_transacylase_ACP-bd"/>
</dbReference>
<feature type="region of interest" description="N-terminal hotdog fold" evidence="7">
    <location>
        <begin position="754"/>
        <end position="887"/>
    </location>
</feature>
<dbReference type="InterPro" id="IPR050091">
    <property type="entry name" value="PKS_NRPS_Biosynth_Enz"/>
</dbReference>
<dbReference type="PROSITE" id="PS52019">
    <property type="entry name" value="PKS_MFAS_DH"/>
    <property type="match status" value="1"/>
</dbReference>
<dbReference type="SUPFAM" id="SSF47336">
    <property type="entry name" value="ACP-like"/>
    <property type="match status" value="1"/>
</dbReference>
<dbReference type="GO" id="GO:1901336">
    <property type="term" value="P:lactone biosynthetic process"/>
    <property type="evidence" value="ECO:0007669"/>
    <property type="project" value="UniProtKB-ARBA"/>
</dbReference>
<dbReference type="Pfam" id="PF02801">
    <property type="entry name" value="Ketoacyl-synt_C"/>
    <property type="match status" value="1"/>
</dbReference>
<keyword evidence="4" id="KW-0521">NADP</keyword>
<keyword evidence="3" id="KW-0808">Transferase</keyword>
<feature type="active site" description="Proton donor; for dehydratase activity" evidence="7">
    <location>
        <position position="979"/>
    </location>
</feature>
<feature type="domain" description="Carrier" evidence="8">
    <location>
        <begin position="2128"/>
        <end position="2208"/>
    </location>
</feature>
<dbReference type="Gene3D" id="3.10.129.110">
    <property type="entry name" value="Polyketide synthase dehydratase"/>
    <property type="match status" value="1"/>
</dbReference>
<dbReference type="SUPFAM" id="SSF55048">
    <property type="entry name" value="Probable ACP-binding domain of malonyl-CoA ACP transacylase"/>
    <property type="match status" value="1"/>
</dbReference>
<dbReference type="SUPFAM" id="SSF50129">
    <property type="entry name" value="GroES-like"/>
    <property type="match status" value="1"/>
</dbReference>
<dbReference type="PROSITE" id="PS52004">
    <property type="entry name" value="KS3_2"/>
    <property type="match status" value="1"/>
</dbReference>
<dbReference type="Gene3D" id="3.40.50.720">
    <property type="entry name" value="NAD(P)-binding Rossmann-like Domain"/>
    <property type="match status" value="2"/>
</dbReference>
<dbReference type="Pfam" id="PF00698">
    <property type="entry name" value="Acyl_transf_1"/>
    <property type="match status" value="1"/>
</dbReference>
<dbReference type="InterPro" id="IPR013154">
    <property type="entry name" value="ADH-like_N"/>
</dbReference>
<dbReference type="InterPro" id="IPR049551">
    <property type="entry name" value="PKS_DH_C"/>
</dbReference>
<dbReference type="SMART" id="SM00827">
    <property type="entry name" value="PKS_AT"/>
    <property type="match status" value="1"/>
</dbReference>
<dbReference type="InterPro" id="IPR029063">
    <property type="entry name" value="SAM-dependent_MTases_sf"/>
</dbReference>
<dbReference type="GO" id="GO:0031177">
    <property type="term" value="F:phosphopantetheine binding"/>
    <property type="evidence" value="ECO:0007669"/>
    <property type="project" value="InterPro"/>
</dbReference>
<dbReference type="Pfam" id="PF00109">
    <property type="entry name" value="ketoacyl-synt"/>
    <property type="match status" value="1"/>
</dbReference>
<feature type="domain" description="Ketosynthase family 3 (KS3)" evidence="9">
    <location>
        <begin position="1"/>
        <end position="217"/>
    </location>
</feature>
<dbReference type="InterPro" id="IPR056501">
    <property type="entry name" value="NAD-bd_HRPKS_sdrA"/>
</dbReference>
<evidence type="ECO:0000256" key="6">
    <source>
        <dbReference type="ARBA" id="ARBA00023315"/>
    </source>
</evidence>
<dbReference type="GO" id="GO:0004312">
    <property type="term" value="F:fatty acid synthase activity"/>
    <property type="evidence" value="ECO:0007669"/>
    <property type="project" value="TreeGrafter"/>
</dbReference>
<comment type="caution">
    <text evidence="11">The sequence shown here is derived from an EMBL/GenBank/DDBJ whole genome shotgun (WGS) entry which is preliminary data.</text>
</comment>
<dbReference type="SMART" id="SM00823">
    <property type="entry name" value="PKS_PP"/>
    <property type="match status" value="1"/>
</dbReference>
<evidence type="ECO:0000256" key="4">
    <source>
        <dbReference type="ARBA" id="ARBA00022857"/>
    </source>
</evidence>
<dbReference type="InterPro" id="IPR020806">
    <property type="entry name" value="PKS_PP-bd"/>
</dbReference>
<dbReference type="InterPro" id="IPR020841">
    <property type="entry name" value="PKS_Beta-ketoAc_synthase_dom"/>
</dbReference>